<proteinExistence type="predicted"/>
<sequence>MWRTFGPPPQPDWAAEDAAQIRSGSHFPALSVDVEHLAASRQAHYHTVELSSDQRAQHHALMEAVVAANRAQFTDAEAIDARALQGRIDTLSSALLPATGPRGFVPLAEPTFEACASGLEELLDAIRRGALTLHEASTAPPAKRFESYRDHCGNVLPMLRERALITEDARWSYASSPYIFSVLQRYRFADIIHTRQPLRLQLAPYELQLLTRWRIEDPNAFDVRTRRRHLARATDLLPDYDVPLARTRLDAHGKALSEALPHFRDLVESHPDTPRYRDLLRELEHQAAQTPKN</sequence>
<organism evidence="1 2">
    <name type="scientific">Lujinxingia litoralis</name>
    <dbReference type="NCBI Taxonomy" id="2211119"/>
    <lineage>
        <taxon>Bacteria</taxon>
        <taxon>Deltaproteobacteria</taxon>
        <taxon>Bradymonadales</taxon>
        <taxon>Lujinxingiaceae</taxon>
        <taxon>Lujinxingia</taxon>
    </lineage>
</organism>
<dbReference type="EMBL" id="QHKO01000002">
    <property type="protein sequence ID" value="RAL23731.1"/>
    <property type="molecule type" value="Genomic_DNA"/>
</dbReference>
<evidence type="ECO:0000313" key="1">
    <source>
        <dbReference type="EMBL" id="RAL23731.1"/>
    </source>
</evidence>
<dbReference type="AlphaFoldDB" id="A0A328CCT6"/>
<gene>
    <name evidence="1" type="ORF">DL240_06120</name>
</gene>
<accession>A0A328CCT6</accession>
<comment type="caution">
    <text evidence="1">The sequence shown here is derived from an EMBL/GenBank/DDBJ whole genome shotgun (WGS) entry which is preliminary data.</text>
</comment>
<reference evidence="1 2" key="1">
    <citation type="submission" date="2018-05" db="EMBL/GenBank/DDBJ databases">
        <title>Lujinxingia marina gen. nov. sp. nov., a new facultative anaerobic member of the class Deltaproteobacteria, and proposal of Lujinxingaceae fam. nov.</title>
        <authorList>
            <person name="Li C.-M."/>
        </authorList>
    </citation>
    <scope>NUCLEOTIDE SEQUENCE [LARGE SCALE GENOMIC DNA]</scope>
    <source>
        <strain evidence="1 2">B210</strain>
    </source>
</reference>
<keyword evidence="2" id="KW-1185">Reference proteome</keyword>
<dbReference type="Proteomes" id="UP000249169">
    <property type="component" value="Unassembled WGS sequence"/>
</dbReference>
<protein>
    <submittedName>
        <fullName evidence="1">Uncharacterized protein</fullName>
    </submittedName>
</protein>
<name>A0A328CCT6_9DELT</name>
<evidence type="ECO:0000313" key="2">
    <source>
        <dbReference type="Proteomes" id="UP000249169"/>
    </source>
</evidence>